<dbReference type="AlphaFoldDB" id="A0A8J7LYL5"/>
<organism evidence="1 2">
    <name type="scientific">Geomesophilobacter sediminis</name>
    <dbReference type="NCBI Taxonomy" id="2798584"/>
    <lineage>
        <taxon>Bacteria</taxon>
        <taxon>Pseudomonadati</taxon>
        <taxon>Thermodesulfobacteriota</taxon>
        <taxon>Desulfuromonadia</taxon>
        <taxon>Geobacterales</taxon>
        <taxon>Geobacteraceae</taxon>
        <taxon>Geomesophilobacter</taxon>
    </lineage>
</organism>
<protein>
    <recommendedName>
        <fullName evidence="3">Peptidase M28 domain-containing protein</fullName>
    </recommendedName>
</protein>
<dbReference type="SUPFAM" id="SSF53187">
    <property type="entry name" value="Zn-dependent exopeptidases"/>
    <property type="match status" value="1"/>
</dbReference>
<dbReference type="EMBL" id="JAEMHM010000007">
    <property type="protein sequence ID" value="MBJ6725032.1"/>
    <property type="molecule type" value="Genomic_DNA"/>
</dbReference>
<gene>
    <name evidence="1" type="ORF">JFN93_09960</name>
</gene>
<name>A0A8J7LYL5_9BACT</name>
<accession>A0A8J7LYL5</accession>
<dbReference type="Gene3D" id="3.40.630.10">
    <property type="entry name" value="Zn peptidases"/>
    <property type="match status" value="1"/>
</dbReference>
<evidence type="ECO:0008006" key="3">
    <source>
        <dbReference type="Google" id="ProtNLM"/>
    </source>
</evidence>
<reference evidence="1" key="1">
    <citation type="submission" date="2020-12" db="EMBL/GenBank/DDBJ databases">
        <title>Geomonas sp. Red875, isolated from river sediment.</title>
        <authorList>
            <person name="Xu Z."/>
            <person name="Zhang Z."/>
            <person name="Masuda Y."/>
            <person name="Itoh H."/>
            <person name="Senoo K."/>
        </authorList>
    </citation>
    <scope>NUCLEOTIDE SEQUENCE</scope>
    <source>
        <strain evidence="1">Red875</strain>
    </source>
</reference>
<proteinExistence type="predicted"/>
<sequence length="74" mass="8616">MVGYAAPAQGFLLPQVRFSDHCSFWEHDYPAIMLNDTVMFRNPHYHKISDQPETLDFGFMEKVTEAVVAFARRH</sequence>
<dbReference type="Proteomes" id="UP000636888">
    <property type="component" value="Unassembled WGS sequence"/>
</dbReference>
<keyword evidence="2" id="KW-1185">Reference proteome</keyword>
<comment type="caution">
    <text evidence="1">The sequence shown here is derived from an EMBL/GenBank/DDBJ whole genome shotgun (WGS) entry which is preliminary data.</text>
</comment>
<evidence type="ECO:0000313" key="1">
    <source>
        <dbReference type="EMBL" id="MBJ6725032.1"/>
    </source>
</evidence>
<evidence type="ECO:0000313" key="2">
    <source>
        <dbReference type="Proteomes" id="UP000636888"/>
    </source>
</evidence>